<dbReference type="Gene3D" id="1.25.40.390">
    <property type="match status" value="1"/>
</dbReference>
<keyword evidence="4" id="KW-0472">Membrane</keyword>
<dbReference type="InterPro" id="IPR012944">
    <property type="entry name" value="SusD_RagB_dom"/>
</dbReference>
<name>A0A5Q0QC52_9SPHI</name>
<dbReference type="Proteomes" id="UP000326921">
    <property type="component" value="Chromosome"/>
</dbReference>
<dbReference type="PROSITE" id="PS51257">
    <property type="entry name" value="PROKAR_LIPOPROTEIN"/>
    <property type="match status" value="1"/>
</dbReference>
<reference evidence="8 9" key="1">
    <citation type="submission" date="2019-10" db="EMBL/GenBank/DDBJ databases">
        <authorList>
            <person name="Dong K."/>
        </authorList>
    </citation>
    <scope>NUCLEOTIDE SEQUENCE [LARGE SCALE GENOMIC DNA]</scope>
    <source>
        <strain evidence="9">dk4302</strain>
    </source>
</reference>
<feature type="domain" description="SusD-like N-terminal" evidence="7">
    <location>
        <begin position="23"/>
        <end position="208"/>
    </location>
</feature>
<proteinExistence type="inferred from homology"/>
<evidence type="ECO:0000256" key="2">
    <source>
        <dbReference type="ARBA" id="ARBA00006275"/>
    </source>
</evidence>
<sequence length="548" mass="62412">MKITKYITVVIFLSMGLTSCETDFLNPKNPSAISEDDVWSDANLIELLVNQMYNDRQGYEYSNTQDNIVDEGRCNYTGDAPNQILRGQWDQTYNPLDFWAYQQVRRANEFLAKIDGATLEEDTRKRLKGEARFLRAFLYFDMVKRYGGVPIITSPQDISDDLMVKRATTKETFEFIIAELKLAKDELPAAAPRGRASQGAAMALLGRALLYAASPLYNESNTSTLWAEAAQVNKELIDLNRYSLYPDLNKIWLDKTNNHVESIFEIQYKLPEKQHSWDAGLRPLILANNNAGQLSPLQELVDAFPMKNGKGIKEAGSNYNANDPYVGRDDRFYAFIAFNGSKVKGTTSGPPVREITLETYTGGRDYDASKENTIYNTITSYYTRKAINPDNTIYTGNTGSDQPWIELRYAEVLLNYAEAQNEALSSPDASIYQALNTLRRRAGISTDLVVGSHSKVQMRELIRNERYVEFCFEKKRYWDLRRWKLAESVLNGKKYHGALITKHSNGTFTYIYPEVDATPIVFESKMYFMPIPQGEIDKNGNLEQNPGW</sequence>
<organism evidence="8 9">
    <name type="scientific">Sphingobacterium zhuxiongii</name>
    <dbReference type="NCBI Taxonomy" id="2662364"/>
    <lineage>
        <taxon>Bacteria</taxon>
        <taxon>Pseudomonadati</taxon>
        <taxon>Bacteroidota</taxon>
        <taxon>Sphingobacteriia</taxon>
        <taxon>Sphingobacteriales</taxon>
        <taxon>Sphingobacteriaceae</taxon>
        <taxon>Sphingobacterium</taxon>
    </lineage>
</organism>
<evidence type="ECO:0000256" key="3">
    <source>
        <dbReference type="ARBA" id="ARBA00022729"/>
    </source>
</evidence>
<dbReference type="KEGG" id="sphe:GFH32_14260"/>
<feature type="domain" description="RagB/SusD" evidence="6">
    <location>
        <begin position="261"/>
        <end position="548"/>
    </location>
</feature>
<keyword evidence="3" id="KW-0732">Signal</keyword>
<evidence type="ECO:0000256" key="4">
    <source>
        <dbReference type="ARBA" id="ARBA00023136"/>
    </source>
</evidence>
<evidence type="ECO:0000259" key="6">
    <source>
        <dbReference type="Pfam" id="PF07980"/>
    </source>
</evidence>
<keyword evidence="5" id="KW-0998">Cell outer membrane</keyword>
<dbReference type="GO" id="GO:0009279">
    <property type="term" value="C:cell outer membrane"/>
    <property type="evidence" value="ECO:0007669"/>
    <property type="project" value="UniProtKB-SubCell"/>
</dbReference>
<dbReference type="AlphaFoldDB" id="A0A5Q0QC52"/>
<evidence type="ECO:0000313" key="8">
    <source>
        <dbReference type="EMBL" id="QGA27405.1"/>
    </source>
</evidence>
<dbReference type="InterPro" id="IPR033985">
    <property type="entry name" value="SusD-like_N"/>
</dbReference>
<dbReference type="SUPFAM" id="SSF48452">
    <property type="entry name" value="TPR-like"/>
    <property type="match status" value="1"/>
</dbReference>
<evidence type="ECO:0000259" key="7">
    <source>
        <dbReference type="Pfam" id="PF14322"/>
    </source>
</evidence>
<keyword evidence="9" id="KW-1185">Reference proteome</keyword>
<dbReference type="CDD" id="cd08977">
    <property type="entry name" value="SusD"/>
    <property type="match status" value="1"/>
</dbReference>
<comment type="subcellular location">
    <subcellularLocation>
        <location evidence="1">Cell outer membrane</location>
    </subcellularLocation>
</comment>
<dbReference type="Pfam" id="PF14322">
    <property type="entry name" value="SusD-like_3"/>
    <property type="match status" value="1"/>
</dbReference>
<dbReference type="Pfam" id="PF07980">
    <property type="entry name" value="SusD_RagB"/>
    <property type="match status" value="1"/>
</dbReference>
<dbReference type="EMBL" id="CP045652">
    <property type="protein sequence ID" value="QGA27405.1"/>
    <property type="molecule type" value="Genomic_DNA"/>
</dbReference>
<evidence type="ECO:0000256" key="5">
    <source>
        <dbReference type="ARBA" id="ARBA00023237"/>
    </source>
</evidence>
<evidence type="ECO:0000313" key="9">
    <source>
        <dbReference type="Proteomes" id="UP000326921"/>
    </source>
</evidence>
<gene>
    <name evidence="8" type="ORF">GFH32_14260</name>
</gene>
<accession>A0A5Q0QC52</accession>
<comment type="similarity">
    <text evidence="2">Belongs to the SusD family.</text>
</comment>
<dbReference type="InterPro" id="IPR011990">
    <property type="entry name" value="TPR-like_helical_dom_sf"/>
</dbReference>
<dbReference type="RefSeq" id="WP_153512242.1">
    <property type="nucleotide sequence ID" value="NZ_CP045652.1"/>
</dbReference>
<protein>
    <submittedName>
        <fullName evidence="8">RagB/SusD family nutrient uptake outer membrane protein</fullName>
    </submittedName>
</protein>
<evidence type="ECO:0000256" key="1">
    <source>
        <dbReference type="ARBA" id="ARBA00004442"/>
    </source>
</evidence>